<sequence length="233" mass="23787">MKVVIAGGTSGIGLATAALLAKEGAAVTITGRNPQKLEQALATLPDTAQGACVDAADVNQLKTFMAATGPIDHLVLALSGAKGAGLFKDLDLTQLREGFAEKFFPQLQTLQSALPYLTAGGSVTFITAVSAQANMPGTAGLGAINGGLEIMVPILAKELQPLRVNAVSPGVVDTPWWSFMPEDTRKAAFAQFAQTTPVGRIGAPEDIAKAIGMLIANTFVSGQVITVDGGAGI</sequence>
<keyword evidence="2" id="KW-0560">Oxidoreductase</keyword>
<dbReference type="InterPro" id="IPR002347">
    <property type="entry name" value="SDR_fam"/>
</dbReference>
<dbReference type="Proteomes" id="UP000324611">
    <property type="component" value="Unassembled WGS sequence"/>
</dbReference>
<dbReference type="Gene3D" id="3.40.50.720">
    <property type="entry name" value="NAD(P)-binding Rossmann-like Domain"/>
    <property type="match status" value="1"/>
</dbReference>
<dbReference type="InterPro" id="IPR051122">
    <property type="entry name" value="SDR_DHRS6-like"/>
</dbReference>
<evidence type="ECO:0000313" key="4">
    <source>
        <dbReference type="Proteomes" id="UP000324611"/>
    </source>
</evidence>
<comment type="caution">
    <text evidence="3">The sequence shown here is derived from an EMBL/GenBank/DDBJ whole genome shotgun (WGS) entry which is preliminary data.</text>
</comment>
<accession>A0A5B2VQH9</accession>
<dbReference type="PRINTS" id="PR00081">
    <property type="entry name" value="GDHRDH"/>
</dbReference>
<dbReference type="EMBL" id="VUOC01000003">
    <property type="protein sequence ID" value="KAA2241431.1"/>
    <property type="molecule type" value="Genomic_DNA"/>
</dbReference>
<name>A0A5B2VQH9_9BACT</name>
<proteinExistence type="inferred from homology"/>
<dbReference type="GO" id="GO:0016491">
    <property type="term" value="F:oxidoreductase activity"/>
    <property type="evidence" value="ECO:0007669"/>
    <property type="project" value="UniProtKB-KW"/>
</dbReference>
<reference evidence="3 4" key="2">
    <citation type="submission" date="2019-09" db="EMBL/GenBank/DDBJ databases">
        <authorList>
            <person name="Jin C."/>
        </authorList>
    </citation>
    <scope>NUCLEOTIDE SEQUENCE [LARGE SCALE GENOMIC DNA]</scope>
    <source>
        <strain evidence="3 4">BN140078</strain>
    </source>
</reference>
<dbReference type="PANTHER" id="PTHR43477">
    <property type="entry name" value="DIHYDROANTICAPSIN 7-DEHYDROGENASE"/>
    <property type="match status" value="1"/>
</dbReference>
<keyword evidence="4" id="KW-1185">Reference proteome</keyword>
<evidence type="ECO:0000313" key="3">
    <source>
        <dbReference type="EMBL" id="KAA2241431.1"/>
    </source>
</evidence>
<dbReference type="PANTHER" id="PTHR43477:SF1">
    <property type="entry name" value="DIHYDROANTICAPSIN 7-DEHYDROGENASE"/>
    <property type="match status" value="1"/>
</dbReference>
<reference evidence="3 4" key="1">
    <citation type="submission" date="2019-09" db="EMBL/GenBank/DDBJ databases">
        <title>Chitinophaga ginsengihumi sp. nov., isolated from soil of ginseng rhizosphere.</title>
        <authorList>
            <person name="Lee J."/>
        </authorList>
    </citation>
    <scope>NUCLEOTIDE SEQUENCE [LARGE SCALE GENOMIC DNA]</scope>
    <source>
        <strain evidence="3 4">BN140078</strain>
    </source>
</reference>
<gene>
    <name evidence="3" type="ORF">F0L74_16150</name>
</gene>
<evidence type="ECO:0000256" key="1">
    <source>
        <dbReference type="ARBA" id="ARBA00006484"/>
    </source>
</evidence>
<dbReference type="Pfam" id="PF13561">
    <property type="entry name" value="adh_short_C2"/>
    <property type="match status" value="1"/>
</dbReference>
<comment type="similarity">
    <text evidence="1">Belongs to the short-chain dehydrogenases/reductases (SDR) family.</text>
</comment>
<evidence type="ECO:0000256" key="2">
    <source>
        <dbReference type="ARBA" id="ARBA00023002"/>
    </source>
</evidence>
<organism evidence="3 4">
    <name type="scientific">Chitinophaga agrisoli</name>
    <dbReference type="NCBI Taxonomy" id="2607653"/>
    <lineage>
        <taxon>Bacteria</taxon>
        <taxon>Pseudomonadati</taxon>
        <taxon>Bacteroidota</taxon>
        <taxon>Chitinophagia</taxon>
        <taxon>Chitinophagales</taxon>
        <taxon>Chitinophagaceae</taxon>
        <taxon>Chitinophaga</taxon>
    </lineage>
</organism>
<dbReference type="RefSeq" id="WP_149838945.1">
    <property type="nucleotide sequence ID" value="NZ_VUOC01000003.1"/>
</dbReference>
<dbReference type="InterPro" id="IPR036291">
    <property type="entry name" value="NAD(P)-bd_dom_sf"/>
</dbReference>
<dbReference type="SUPFAM" id="SSF51735">
    <property type="entry name" value="NAD(P)-binding Rossmann-fold domains"/>
    <property type="match status" value="1"/>
</dbReference>
<dbReference type="AlphaFoldDB" id="A0A5B2VQH9"/>
<protein>
    <submittedName>
        <fullName evidence="3">SDR family oxidoreductase</fullName>
    </submittedName>
</protein>